<evidence type="ECO:0000313" key="2">
    <source>
        <dbReference type="EMBL" id="TDK35196.1"/>
    </source>
</evidence>
<evidence type="ECO:0008006" key="4">
    <source>
        <dbReference type="Google" id="ProtNLM"/>
    </source>
</evidence>
<reference evidence="2 3" key="1">
    <citation type="submission" date="2019-03" db="EMBL/GenBank/DDBJ databases">
        <title>Rhizobium sp. nov., an bacterium isolated from biocrust in Mu Us Desert.</title>
        <authorList>
            <person name="Lixiong L."/>
        </authorList>
    </citation>
    <scope>NUCLEOTIDE SEQUENCE [LARGE SCALE GENOMIC DNA]</scope>
    <source>
        <strain evidence="2 3">SPY-1</strain>
    </source>
</reference>
<dbReference type="Proteomes" id="UP000295238">
    <property type="component" value="Unassembled WGS sequence"/>
</dbReference>
<evidence type="ECO:0000313" key="3">
    <source>
        <dbReference type="Proteomes" id="UP000295238"/>
    </source>
</evidence>
<comment type="caution">
    <text evidence="2">The sequence shown here is derived from an EMBL/GenBank/DDBJ whole genome shotgun (WGS) entry which is preliminary data.</text>
</comment>
<dbReference type="EMBL" id="SMTL01000003">
    <property type="protein sequence ID" value="TDK35196.1"/>
    <property type="molecule type" value="Genomic_DNA"/>
</dbReference>
<feature type="region of interest" description="Disordered" evidence="1">
    <location>
        <begin position="169"/>
        <end position="191"/>
    </location>
</feature>
<protein>
    <recommendedName>
        <fullName evidence="4">Tail tape measure protein</fullName>
    </recommendedName>
</protein>
<dbReference type="OrthoDB" id="7592271at2"/>
<sequence>MAENGPQALAAAQSVAGGIRDSFSGIENVGAGVGDGIASAFSNVGSSIADAIKGTKSWRDVALDAISSVASNLISSMDFGGGIGGGIFKSLLGGLVGFSTGGTILPGGTGGVDSQLVAFRKSPNERVDITKPGQKLTSGGGSLVYAPTIHAPNSDAAGLARLERRMDEQGRNFGKMVDSRNKVSNTRKTRG</sequence>
<dbReference type="RefSeq" id="WP_133316618.1">
    <property type="nucleotide sequence ID" value="NZ_SMTL01000003.1"/>
</dbReference>
<organism evidence="2 3">
    <name type="scientific">Rhizobium deserti</name>
    <dbReference type="NCBI Taxonomy" id="2547961"/>
    <lineage>
        <taxon>Bacteria</taxon>
        <taxon>Pseudomonadati</taxon>
        <taxon>Pseudomonadota</taxon>
        <taxon>Alphaproteobacteria</taxon>
        <taxon>Hyphomicrobiales</taxon>
        <taxon>Rhizobiaceae</taxon>
        <taxon>Rhizobium/Agrobacterium group</taxon>
        <taxon>Rhizobium</taxon>
    </lineage>
</organism>
<evidence type="ECO:0000256" key="1">
    <source>
        <dbReference type="SAM" id="MobiDB-lite"/>
    </source>
</evidence>
<keyword evidence="3" id="KW-1185">Reference proteome</keyword>
<gene>
    <name evidence="2" type="ORF">E2F50_13120</name>
</gene>
<accession>A0A4R5UHA1</accession>
<proteinExistence type="predicted"/>
<name>A0A4R5UHA1_9HYPH</name>
<dbReference type="AlphaFoldDB" id="A0A4R5UHA1"/>